<evidence type="ECO:0000256" key="1">
    <source>
        <dbReference type="SAM" id="MobiDB-lite"/>
    </source>
</evidence>
<proteinExistence type="predicted"/>
<dbReference type="AlphaFoldDB" id="A0A1E3NF95"/>
<dbReference type="GeneID" id="30178708"/>
<accession>A0A1E3NF95</accession>
<sequence length="261" mass="28180">MFSKVFWALCAYIFVSIAHCAEVVTTTLNSLEERSVAVLDQESFIRTVMLDAATDIGRYSSVMYSENIEIPQKLLQFIVQINKYDVSAFPTSIFIQSFPFEDFGTFITHFPWMTSYMSACSITQFKVPSEYAVFTTTVEADVASVLATPATPTDTLSIVPSTTTPAIASSTSSVSSSTSSSSFSSSRAKRSSSVSEFTKLSTLLSSSLGQKSNFSSKGTVSVSTANSSAVPYHISSSSHDAAATVVPSTLLLFFFFLPLLI</sequence>
<name>A0A1E3NF95_9ASCO</name>
<protein>
    <submittedName>
        <fullName evidence="3">Uncharacterized protein</fullName>
    </submittedName>
</protein>
<feature type="chain" id="PRO_5009133327" evidence="2">
    <location>
        <begin position="21"/>
        <end position="261"/>
    </location>
</feature>
<keyword evidence="2" id="KW-0732">Signal</keyword>
<reference evidence="3 4" key="1">
    <citation type="journal article" date="2016" name="Proc. Natl. Acad. Sci. U.S.A.">
        <title>Comparative genomics of biotechnologically important yeasts.</title>
        <authorList>
            <person name="Riley R."/>
            <person name="Haridas S."/>
            <person name="Wolfe K.H."/>
            <person name="Lopes M.R."/>
            <person name="Hittinger C.T."/>
            <person name="Goeker M."/>
            <person name="Salamov A.A."/>
            <person name="Wisecaver J.H."/>
            <person name="Long T.M."/>
            <person name="Calvey C.H."/>
            <person name="Aerts A.L."/>
            <person name="Barry K.W."/>
            <person name="Choi C."/>
            <person name="Clum A."/>
            <person name="Coughlan A.Y."/>
            <person name="Deshpande S."/>
            <person name="Douglass A.P."/>
            <person name="Hanson S.J."/>
            <person name="Klenk H.-P."/>
            <person name="LaButti K.M."/>
            <person name="Lapidus A."/>
            <person name="Lindquist E.A."/>
            <person name="Lipzen A.M."/>
            <person name="Meier-Kolthoff J.P."/>
            <person name="Ohm R.A."/>
            <person name="Otillar R.P."/>
            <person name="Pangilinan J.L."/>
            <person name="Peng Y."/>
            <person name="Rokas A."/>
            <person name="Rosa C.A."/>
            <person name="Scheuner C."/>
            <person name="Sibirny A.A."/>
            <person name="Slot J.C."/>
            <person name="Stielow J.B."/>
            <person name="Sun H."/>
            <person name="Kurtzman C.P."/>
            <person name="Blackwell M."/>
            <person name="Grigoriev I.V."/>
            <person name="Jeffries T.W."/>
        </authorList>
    </citation>
    <scope>NUCLEOTIDE SEQUENCE [LARGE SCALE GENOMIC DNA]</scope>
    <source>
        <strain evidence="3 4">NRRL Y-2026</strain>
    </source>
</reference>
<evidence type="ECO:0000313" key="4">
    <source>
        <dbReference type="Proteomes" id="UP000094455"/>
    </source>
</evidence>
<dbReference type="OrthoDB" id="4069604at2759"/>
<dbReference type="Proteomes" id="UP000094455">
    <property type="component" value="Unassembled WGS sequence"/>
</dbReference>
<evidence type="ECO:0000313" key="3">
    <source>
        <dbReference type="EMBL" id="ODQ44248.1"/>
    </source>
</evidence>
<feature type="compositionally biased region" description="Low complexity" evidence="1">
    <location>
        <begin position="168"/>
        <end position="186"/>
    </location>
</feature>
<evidence type="ECO:0000256" key="2">
    <source>
        <dbReference type="SAM" id="SignalP"/>
    </source>
</evidence>
<keyword evidence="4" id="KW-1185">Reference proteome</keyword>
<gene>
    <name evidence="3" type="ORF">PICMEDRAFT_18493</name>
</gene>
<organism evidence="3 4">
    <name type="scientific">Pichia membranifaciens NRRL Y-2026</name>
    <dbReference type="NCBI Taxonomy" id="763406"/>
    <lineage>
        <taxon>Eukaryota</taxon>
        <taxon>Fungi</taxon>
        <taxon>Dikarya</taxon>
        <taxon>Ascomycota</taxon>
        <taxon>Saccharomycotina</taxon>
        <taxon>Pichiomycetes</taxon>
        <taxon>Pichiales</taxon>
        <taxon>Pichiaceae</taxon>
        <taxon>Pichia</taxon>
    </lineage>
</organism>
<feature type="signal peptide" evidence="2">
    <location>
        <begin position="1"/>
        <end position="20"/>
    </location>
</feature>
<feature type="region of interest" description="Disordered" evidence="1">
    <location>
        <begin position="165"/>
        <end position="186"/>
    </location>
</feature>
<dbReference type="EMBL" id="KV454008">
    <property type="protein sequence ID" value="ODQ44248.1"/>
    <property type="molecule type" value="Genomic_DNA"/>
</dbReference>
<dbReference type="RefSeq" id="XP_019015361.1">
    <property type="nucleotide sequence ID" value="XM_019162021.1"/>
</dbReference>